<evidence type="ECO:0000313" key="12">
    <source>
        <dbReference type="EMBL" id="CAF9924602.1"/>
    </source>
</evidence>
<dbReference type="GO" id="GO:0005525">
    <property type="term" value="F:GTP binding"/>
    <property type="evidence" value="ECO:0007669"/>
    <property type="project" value="UniProtKB-KW"/>
</dbReference>
<dbReference type="OrthoDB" id="41266at2759"/>
<evidence type="ECO:0000256" key="2">
    <source>
        <dbReference type="ARBA" id="ARBA00005619"/>
    </source>
</evidence>
<keyword evidence="4 11" id="KW-0812">Transmembrane</keyword>
<dbReference type="Proteomes" id="UP000664203">
    <property type="component" value="Unassembled WGS sequence"/>
</dbReference>
<dbReference type="SUPFAM" id="SSF52540">
    <property type="entry name" value="P-loop containing nucleoside triphosphate hydrolases"/>
    <property type="match status" value="1"/>
</dbReference>
<sequence>MTWTDSQSWASSLMGPTPLAVSIAILLVLTIPLFLHLLIYRSTTSTTLPSFLLVGPSGAGKTALLTLFERGQHAETRTSQVPLSVEVSLPVSTKAVSSKYRSVNDPSNQAHKKFLLADTPGHGKLRHHAFDSVIKPQNLKGIIFMVDAADMSMGTSGAGNEPLHQAAEYLHDILLLLQKRSTRSKTSKAPRELPVLIAANKLDLFTALPPPLVKTALESEISNVRSSRATGLLDSGIGMNDLDIGEEKEWLGNGGDGKFEFSQMDEVNIAVSVAGGNVLGADESDVKQWWDWIAGNL</sequence>
<evidence type="ECO:0000256" key="3">
    <source>
        <dbReference type="ARBA" id="ARBA00020256"/>
    </source>
</evidence>
<evidence type="ECO:0000256" key="10">
    <source>
        <dbReference type="ARBA" id="ARBA00023170"/>
    </source>
</evidence>
<dbReference type="Pfam" id="PF09439">
    <property type="entry name" value="SRPRB"/>
    <property type="match status" value="1"/>
</dbReference>
<dbReference type="GO" id="GO:0005789">
    <property type="term" value="C:endoplasmic reticulum membrane"/>
    <property type="evidence" value="ECO:0007669"/>
    <property type="project" value="UniProtKB-SubCell"/>
</dbReference>
<keyword evidence="8" id="KW-0342">GTP-binding</keyword>
<dbReference type="AlphaFoldDB" id="A0A8H3FKQ7"/>
<comment type="caution">
    <text evidence="12">The sequence shown here is derived from an EMBL/GenBank/DDBJ whole genome shotgun (WGS) entry which is preliminary data.</text>
</comment>
<reference evidence="12" key="1">
    <citation type="submission" date="2021-03" db="EMBL/GenBank/DDBJ databases">
        <authorList>
            <person name="Tagirdzhanova G."/>
        </authorList>
    </citation>
    <scope>NUCLEOTIDE SEQUENCE</scope>
</reference>
<dbReference type="InterPro" id="IPR027417">
    <property type="entry name" value="P-loop_NTPase"/>
</dbReference>
<evidence type="ECO:0000313" key="13">
    <source>
        <dbReference type="Proteomes" id="UP000664203"/>
    </source>
</evidence>
<keyword evidence="10" id="KW-0675">Receptor</keyword>
<protein>
    <recommendedName>
        <fullName evidence="3">Signal recognition particle receptor subunit beta</fullName>
    </recommendedName>
</protein>
<evidence type="ECO:0000256" key="8">
    <source>
        <dbReference type="ARBA" id="ARBA00023134"/>
    </source>
</evidence>
<dbReference type="EMBL" id="CAJPDR010000192">
    <property type="protein sequence ID" value="CAF9924602.1"/>
    <property type="molecule type" value="Genomic_DNA"/>
</dbReference>
<evidence type="ECO:0000256" key="6">
    <source>
        <dbReference type="ARBA" id="ARBA00022824"/>
    </source>
</evidence>
<keyword evidence="13" id="KW-1185">Reference proteome</keyword>
<proteinExistence type="inferred from homology"/>
<evidence type="ECO:0000256" key="4">
    <source>
        <dbReference type="ARBA" id="ARBA00022692"/>
    </source>
</evidence>
<evidence type="ECO:0000256" key="7">
    <source>
        <dbReference type="ARBA" id="ARBA00022989"/>
    </source>
</evidence>
<comment type="subcellular location">
    <subcellularLocation>
        <location evidence="1">Endoplasmic reticulum membrane</location>
        <topology evidence="1">Single-pass membrane protein</topology>
    </subcellularLocation>
</comment>
<keyword evidence="5" id="KW-0547">Nucleotide-binding</keyword>
<keyword evidence="7 11" id="KW-1133">Transmembrane helix</keyword>
<dbReference type="PRINTS" id="PR00449">
    <property type="entry name" value="RASTRNSFRMNG"/>
</dbReference>
<feature type="transmembrane region" description="Helical" evidence="11">
    <location>
        <begin position="20"/>
        <end position="40"/>
    </location>
</feature>
<evidence type="ECO:0000256" key="5">
    <source>
        <dbReference type="ARBA" id="ARBA00022741"/>
    </source>
</evidence>
<dbReference type="InterPro" id="IPR019009">
    <property type="entry name" value="SRP_receptor_beta_su"/>
</dbReference>
<name>A0A8H3FKQ7_9LECA</name>
<evidence type="ECO:0000256" key="1">
    <source>
        <dbReference type="ARBA" id="ARBA00004389"/>
    </source>
</evidence>
<gene>
    <name evidence="12" type="ORF">ALECFALPRED_002800</name>
</gene>
<keyword evidence="6" id="KW-0256">Endoplasmic reticulum</keyword>
<organism evidence="12 13">
    <name type="scientific">Alectoria fallacina</name>
    <dbReference type="NCBI Taxonomy" id="1903189"/>
    <lineage>
        <taxon>Eukaryota</taxon>
        <taxon>Fungi</taxon>
        <taxon>Dikarya</taxon>
        <taxon>Ascomycota</taxon>
        <taxon>Pezizomycotina</taxon>
        <taxon>Lecanoromycetes</taxon>
        <taxon>OSLEUM clade</taxon>
        <taxon>Lecanoromycetidae</taxon>
        <taxon>Lecanorales</taxon>
        <taxon>Lecanorineae</taxon>
        <taxon>Parmeliaceae</taxon>
        <taxon>Alectoria</taxon>
    </lineage>
</organism>
<keyword evidence="9 11" id="KW-0472">Membrane</keyword>
<accession>A0A8H3FKQ7</accession>
<evidence type="ECO:0000256" key="9">
    <source>
        <dbReference type="ARBA" id="ARBA00023136"/>
    </source>
</evidence>
<comment type="similarity">
    <text evidence="2">Belongs to the SRP receptor beta subunit family.</text>
</comment>
<evidence type="ECO:0000256" key="11">
    <source>
        <dbReference type="SAM" id="Phobius"/>
    </source>
</evidence>
<dbReference type="Gene3D" id="3.40.50.300">
    <property type="entry name" value="P-loop containing nucleotide triphosphate hydrolases"/>
    <property type="match status" value="1"/>
</dbReference>